<evidence type="ECO:0000256" key="1">
    <source>
        <dbReference type="ARBA" id="ARBA00005582"/>
    </source>
</evidence>
<dbReference type="GO" id="GO:0047631">
    <property type="term" value="F:ADP-ribose diphosphatase activity"/>
    <property type="evidence" value="ECO:0007669"/>
    <property type="project" value="TreeGrafter"/>
</dbReference>
<comment type="similarity">
    <text evidence="1 3">Belongs to the Nudix hydrolase family.</text>
</comment>
<dbReference type="InterPro" id="IPR000086">
    <property type="entry name" value="NUDIX_hydrolase_dom"/>
</dbReference>
<dbReference type="OrthoDB" id="447842at2759"/>
<dbReference type="Gene3D" id="3.40.630.30">
    <property type="match status" value="1"/>
</dbReference>
<feature type="domain" description="Nudix hydrolase" evidence="4">
    <location>
        <begin position="97"/>
        <end position="225"/>
    </location>
</feature>
<protein>
    <submittedName>
        <fullName evidence="5">Hydrolase, NUDIX family</fullName>
    </submittedName>
</protein>
<dbReference type="GO" id="GO:0051287">
    <property type="term" value="F:NAD binding"/>
    <property type="evidence" value="ECO:0007669"/>
    <property type="project" value="TreeGrafter"/>
</dbReference>
<accession>A0A0D8XBP1</accession>
<dbReference type="InterPro" id="IPR003293">
    <property type="entry name" value="Nudix_hydrolase6-like"/>
</dbReference>
<proteinExistence type="inferred from homology"/>
<dbReference type="InterPro" id="IPR020084">
    <property type="entry name" value="NUDIX_hydrolase_CS"/>
</dbReference>
<dbReference type="PRINTS" id="PR01356">
    <property type="entry name" value="GFGPROTEIN"/>
</dbReference>
<dbReference type="GO" id="GO:0035529">
    <property type="term" value="F:NADH pyrophosphatase activity"/>
    <property type="evidence" value="ECO:0007669"/>
    <property type="project" value="TreeGrafter"/>
</dbReference>
<reference evidence="5 6" key="1">
    <citation type="submission" date="2013-11" db="EMBL/GenBank/DDBJ databases">
        <title>Draft genome of the bovine lungworm Dictyocaulus viviparus.</title>
        <authorList>
            <person name="Mitreva M."/>
        </authorList>
    </citation>
    <scope>NUCLEOTIDE SEQUENCE [LARGE SCALE GENOMIC DNA]</scope>
    <source>
        <strain evidence="5 6">HannoverDv2000</strain>
    </source>
</reference>
<dbReference type="InterPro" id="IPR020476">
    <property type="entry name" value="Nudix_hydrolase"/>
</dbReference>
<dbReference type="PROSITE" id="PS51462">
    <property type="entry name" value="NUDIX"/>
    <property type="match status" value="1"/>
</dbReference>
<reference evidence="6" key="2">
    <citation type="journal article" date="2016" name="Sci. Rep.">
        <title>Dictyocaulus viviparus genome, variome and transcriptome elucidate lungworm biology and support future intervention.</title>
        <authorList>
            <person name="McNulty S.N."/>
            <person name="Strube C."/>
            <person name="Rosa B.A."/>
            <person name="Martin J.C."/>
            <person name="Tyagi R."/>
            <person name="Choi Y.J."/>
            <person name="Wang Q."/>
            <person name="Hallsworth Pepin K."/>
            <person name="Zhang X."/>
            <person name="Ozersky P."/>
            <person name="Wilson R.K."/>
            <person name="Sternberg P.W."/>
            <person name="Gasser R.B."/>
            <person name="Mitreva M."/>
        </authorList>
    </citation>
    <scope>NUCLEOTIDE SEQUENCE [LARGE SCALE GENOMIC DNA]</scope>
    <source>
        <strain evidence="6">HannoverDv2000</strain>
    </source>
</reference>
<evidence type="ECO:0000313" key="5">
    <source>
        <dbReference type="EMBL" id="KJH42035.1"/>
    </source>
</evidence>
<keyword evidence="6" id="KW-1185">Reference proteome</keyword>
<dbReference type="PANTHER" id="PTHR13994:SF13">
    <property type="entry name" value="FI03680P"/>
    <property type="match status" value="1"/>
</dbReference>
<dbReference type="SUPFAM" id="SSF55811">
    <property type="entry name" value="Nudix"/>
    <property type="match status" value="1"/>
</dbReference>
<evidence type="ECO:0000259" key="4">
    <source>
        <dbReference type="PROSITE" id="PS51462"/>
    </source>
</evidence>
<evidence type="ECO:0000256" key="3">
    <source>
        <dbReference type="RuleBase" id="RU003476"/>
    </source>
</evidence>
<organism evidence="5 6">
    <name type="scientific">Dictyocaulus viviparus</name>
    <name type="common">Bovine lungworm</name>
    <dbReference type="NCBI Taxonomy" id="29172"/>
    <lineage>
        <taxon>Eukaryota</taxon>
        <taxon>Metazoa</taxon>
        <taxon>Ecdysozoa</taxon>
        <taxon>Nematoda</taxon>
        <taxon>Chromadorea</taxon>
        <taxon>Rhabditida</taxon>
        <taxon>Rhabditina</taxon>
        <taxon>Rhabditomorpha</taxon>
        <taxon>Strongyloidea</taxon>
        <taxon>Metastrongylidae</taxon>
        <taxon>Dictyocaulus</taxon>
    </lineage>
</organism>
<dbReference type="InterPro" id="IPR015797">
    <property type="entry name" value="NUDIX_hydrolase-like_dom_sf"/>
</dbReference>
<keyword evidence="2 3" id="KW-0378">Hydrolase</keyword>
<dbReference type="AlphaFoldDB" id="A0A0D8XBP1"/>
<dbReference type="PROSITE" id="PS00893">
    <property type="entry name" value="NUDIX_BOX"/>
    <property type="match status" value="1"/>
</dbReference>
<dbReference type="InterPro" id="IPR040618">
    <property type="entry name" value="Pre-Nudix"/>
</dbReference>
<dbReference type="Pfam" id="PF00293">
    <property type="entry name" value="NUDIX"/>
    <property type="match status" value="1"/>
</dbReference>
<dbReference type="PANTHER" id="PTHR13994">
    <property type="entry name" value="NUDIX HYDROLASE RELATED"/>
    <property type="match status" value="1"/>
</dbReference>
<gene>
    <name evidence="5" type="ORF">DICVIV_11983</name>
</gene>
<dbReference type="STRING" id="29172.A0A0D8XBP1"/>
<evidence type="ECO:0000313" key="6">
    <source>
        <dbReference type="Proteomes" id="UP000053766"/>
    </source>
</evidence>
<evidence type="ECO:0000256" key="2">
    <source>
        <dbReference type="ARBA" id="ARBA00022801"/>
    </source>
</evidence>
<sequence>MSFKERYDIFGGVTVSASDLGPDQKRLEVFSTIISESLNKWRKANVQGVWFQIEINDSHIIPLMVEHGFQFHHAQPNYLVMTKWLPATPSTLPRYAHTLIGVGGLVVDSEDRVLLMKEKRGHYLGWKLPGGASDPGENIFETASREVLEETGVRATGRAIICFRQAGVSQFKSVGDIFFICLMDVIDGEIKSCPKETADCKWFTRSEIDVLPKSEFLEIQKEILRRYDKWKSAGRLGCHISISQFSGKNYNMFFID</sequence>
<dbReference type="PRINTS" id="PR00502">
    <property type="entry name" value="NUDIXFAMILY"/>
</dbReference>
<dbReference type="Gene3D" id="3.90.79.10">
    <property type="entry name" value="Nucleoside Triphosphate Pyrophosphohydrolase"/>
    <property type="match status" value="1"/>
</dbReference>
<dbReference type="EMBL" id="KN716720">
    <property type="protein sequence ID" value="KJH42035.1"/>
    <property type="molecule type" value="Genomic_DNA"/>
</dbReference>
<name>A0A0D8XBP1_DICVI</name>
<dbReference type="Proteomes" id="UP000053766">
    <property type="component" value="Unassembled WGS sequence"/>
</dbReference>
<dbReference type="Pfam" id="PF18290">
    <property type="entry name" value="Nudix_hydro"/>
    <property type="match status" value="1"/>
</dbReference>